<protein>
    <submittedName>
        <fullName evidence="13">Hydrogen voltage-gated channel 1</fullName>
    </submittedName>
</protein>
<dbReference type="PANTHER" id="PTHR46480:SF1">
    <property type="entry name" value="VOLTAGE-GATED HYDROGEN CHANNEL 1"/>
    <property type="match status" value="1"/>
</dbReference>
<evidence type="ECO:0000256" key="4">
    <source>
        <dbReference type="ARBA" id="ARBA00022692"/>
    </source>
</evidence>
<dbReference type="VEuPathDB" id="FungiDB:F503_01045"/>
<comment type="subcellular location">
    <subcellularLocation>
        <location evidence="1">Cell membrane</location>
        <topology evidence="1">Multi-pass membrane protein</topology>
    </subcellularLocation>
</comment>
<evidence type="ECO:0000256" key="3">
    <source>
        <dbReference type="ARBA" id="ARBA00022475"/>
    </source>
</evidence>
<keyword evidence="5" id="KW-0851">Voltage-gated channel</keyword>
<dbReference type="PANTHER" id="PTHR46480">
    <property type="entry name" value="F20B24.22"/>
    <property type="match status" value="1"/>
</dbReference>
<keyword evidence="10" id="KW-0175">Coiled coil</keyword>
<evidence type="ECO:0000256" key="10">
    <source>
        <dbReference type="SAM" id="Coils"/>
    </source>
</evidence>
<dbReference type="AlphaFoldDB" id="S3C656"/>
<dbReference type="Gene3D" id="1.20.120.350">
    <property type="entry name" value="Voltage-gated potassium channels. Chain C"/>
    <property type="match status" value="1"/>
</dbReference>
<evidence type="ECO:0000256" key="8">
    <source>
        <dbReference type="ARBA" id="ARBA00023136"/>
    </source>
</evidence>
<feature type="region of interest" description="Disordered" evidence="11">
    <location>
        <begin position="1"/>
        <end position="20"/>
    </location>
</feature>
<evidence type="ECO:0000256" key="11">
    <source>
        <dbReference type="SAM" id="MobiDB-lite"/>
    </source>
</evidence>
<keyword evidence="8 12" id="KW-0472">Membrane</keyword>
<dbReference type="InterPro" id="IPR027359">
    <property type="entry name" value="Volt_channel_dom_sf"/>
</dbReference>
<dbReference type="GO" id="GO:0005886">
    <property type="term" value="C:plasma membrane"/>
    <property type="evidence" value="ECO:0007669"/>
    <property type="project" value="UniProtKB-SubCell"/>
</dbReference>
<dbReference type="OrthoDB" id="427456at2759"/>
<dbReference type="OMA" id="WEDEELH"/>
<dbReference type="GO" id="GO:0030171">
    <property type="term" value="F:voltage-gated proton channel activity"/>
    <property type="evidence" value="ECO:0007669"/>
    <property type="project" value="InterPro"/>
</dbReference>
<feature type="transmembrane region" description="Helical" evidence="12">
    <location>
        <begin position="87"/>
        <end position="107"/>
    </location>
</feature>
<dbReference type="EMBL" id="KE148149">
    <property type="protein sequence ID" value="EPE08262.1"/>
    <property type="molecule type" value="Genomic_DNA"/>
</dbReference>
<dbReference type="STRING" id="1262450.S3C656"/>
<feature type="coiled-coil region" evidence="10">
    <location>
        <begin position="154"/>
        <end position="195"/>
    </location>
</feature>
<sequence length="200" mass="21799">MAGSSVPLLHNPSGASPPAGGYTARGTHWSSHSQRYLESKQKHYLLLGLVGLDAVAILTEILVFLVTCETGTQGEPWAETVLETTKLSGLVISSLFLAELLPSIWAVGWDFFGTWCHCFYAFVILASFAVDVLAHGVLDDIASLVVILRLWRMAKIVEEVSVGAEEQVEELEARVEKLEHEKVVLGQQLRALEEAQEAGA</sequence>
<keyword evidence="4 12" id="KW-0812">Transmembrane</keyword>
<evidence type="ECO:0000256" key="1">
    <source>
        <dbReference type="ARBA" id="ARBA00004651"/>
    </source>
</evidence>
<dbReference type="HOGENOM" id="CLU_076372_1_2_1"/>
<organism evidence="13 14">
    <name type="scientific">Ophiostoma piceae (strain UAMH 11346)</name>
    <name type="common">Sap stain fungus</name>
    <dbReference type="NCBI Taxonomy" id="1262450"/>
    <lineage>
        <taxon>Eukaryota</taxon>
        <taxon>Fungi</taxon>
        <taxon>Dikarya</taxon>
        <taxon>Ascomycota</taxon>
        <taxon>Pezizomycotina</taxon>
        <taxon>Sordariomycetes</taxon>
        <taxon>Sordariomycetidae</taxon>
        <taxon>Ophiostomatales</taxon>
        <taxon>Ophiostomataceae</taxon>
        <taxon>Ophiostoma</taxon>
    </lineage>
</organism>
<evidence type="ECO:0000256" key="6">
    <source>
        <dbReference type="ARBA" id="ARBA00022989"/>
    </source>
</evidence>
<keyword evidence="3" id="KW-1003">Cell membrane</keyword>
<evidence type="ECO:0000256" key="9">
    <source>
        <dbReference type="ARBA" id="ARBA00023303"/>
    </source>
</evidence>
<proteinExistence type="predicted"/>
<accession>S3C656</accession>
<dbReference type="InterPro" id="IPR031846">
    <property type="entry name" value="Hvcn1"/>
</dbReference>
<name>S3C656_OPHP1</name>
<evidence type="ECO:0000256" key="2">
    <source>
        <dbReference type="ARBA" id="ARBA00022448"/>
    </source>
</evidence>
<keyword evidence="6 12" id="KW-1133">Transmembrane helix</keyword>
<keyword evidence="9" id="KW-0407">Ion channel</keyword>
<evidence type="ECO:0000256" key="12">
    <source>
        <dbReference type="SAM" id="Phobius"/>
    </source>
</evidence>
<evidence type="ECO:0000313" key="14">
    <source>
        <dbReference type="Proteomes" id="UP000016923"/>
    </source>
</evidence>
<keyword evidence="2" id="KW-0813">Transport</keyword>
<evidence type="ECO:0000256" key="5">
    <source>
        <dbReference type="ARBA" id="ARBA00022882"/>
    </source>
</evidence>
<evidence type="ECO:0000256" key="7">
    <source>
        <dbReference type="ARBA" id="ARBA00023065"/>
    </source>
</evidence>
<feature type="transmembrane region" description="Helical" evidence="12">
    <location>
        <begin position="44"/>
        <end position="67"/>
    </location>
</feature>
<reference evidence="13 14" key="1">
    <citation type="journal article" date="2013" name="BMC Genomics">
        <title>The genome and transcriptome of the pine saprophyte Ophiostoma piceae, and a comparison with the bark beetle-associated pine pathogen Grosmannia clavigera.</title>
        <authorList>
            <person name="Haridas S."/>
            <person name="Wang Y."/>
            <person name="Lim L."/>
            <person name="Massoumi Alamouti S."/>
            <person name="Jackman S."/>
            <person name="Docking R."/>
            <person name="Robertson G."/>
            <person name="Birol I."/>
            <person name="Bohlmann J."/>
            <person name="Breuil C."/>
        </authorList>
    </citation>
    <scope>NUCLEOTIDE SEQUENCE [LARGE SCALE GENOMIC DNA]</scope>
    <source>
        <strain evidence="13 14">UAMH 11346</strain>
    </source>
</reference>
<dbReference type="GO" id="GO:0034702">
    <property type="term" value="C:monoatomic ion channel complex"/>
    <property type="evidence" value="ECO:0007669"/>
    <property type="project" value="UniProtKB-KW"/>
</dbReference>
<gene>
    <name evidence="13" type="ORF">F503_01045</name>
</gene>
<keyword evidence="14" id="KW-1185">Reference proteome</keyword>
<feature type="transmembrane region" description="Helical" evidence="12">
    <location>
        <begin position="119"/>
        <end position="138"/>
    </location>
</feature>
<dbReference type="eggNOG" id="ENOG502QQMU">
    <property type="taxonomic scope" value="Eukaryota"/>
</dbReference>
<evidence type="ECO:0000313" key="13">
    <source>
        <dbReference type="EMBL" id="EPE08262.1"/>
    </source>
</evidence>
<keyword evidence="7" id="KW-0406">Ion transport</keyword>
<dbReference type="Proteomes" id="UP000016923">
    <property type="component" value="Unassembled WGS sequence"/>
</dbReference>